<dbReference type="Proteomes" id="UP000070612">
    <property type="component" value="Unassembled WGS sequence"/>
</dbReference>
<name>A0A132PLC8_9MYCO</name>
<keyword evidence="3" id="KW-1185">Reference proteome</keyword>
<dbReference type="GO" id="GO:0016740">
    <property type="term" value="F:transferase activity"/>
    <property type="evidence" value="ECO:0007669"/>
    <property type="project" value="UniProtKB-KW"/>
</dbReference>
<protein>
    <submittedName>
        <fullName evidence="2">Sulfurtransferase</fullName>
    </submittedName>
</protein>
<dbReference type="RefSeq" id="WP_067851011.1">
    <property type="nucleotide sequence ID" value="NZ_LGTW01000010.1"/>
</dbReference>
<dbReference type="PANTHER" id="PTHR43031:SF16">
    <property type="entry name" value="OXIDOREDUCTASE"/>
    <property type="match status" value="1"/>
</dbReference>
<feature type="domain" description="Rhodanese" evidence="1">
    <location>
        <begin position="137"/>
        <end position="229"/>
    </location>
</feature>
<gene>
    <name evidence="2" type="ORF">AFM11_16780</name>
</gene>
<dbReference type="STRING" id="59750.AWC31_01350"/>
<accession>A0A132PLC8</accession>
<dbReference type="PANTHER" id="PTHR43031">
    <property type="entry name" value="FAD-DEPENDENT OXIDOREDUCTASE"/>
    <property type="match status" value="1"/>
</dbReference>
<comment type="caution">
    <text evidence="2">The sequence shown here is derived from an EMBL/GenBank/DDBJ whole genome shotgun (WGS) entry which is preliminary data.</text>
</comment>
<evidence type="ECO:0000313" key="3">
    <source>
        <dbReference type="Proteomes" id="UP000070612"/>
    </source>
</evidence>
<feature type="domain" description="Rhodanese" evidence="1">
    <location>
        <begin position="15"/>
        <end position="104"/>
    </location>
</feature>
<dbReference type="InterPro" id="IPR050229">
    <property type="entry name" value="GlpE_sulfurtransferase"/>
</dbReference>
<dbReference type="EMBL" id="LGTW01000010">
    <property type="protein sequence ID" value="KWX23149.1"/>
    <property type="molecule type" value="Genomic_DNA"/>
</dbReference>
<proteinExistence type="predicted"/>
<dbReference type="SUPFAM" id="SSF52821">
    <property type="entry name" value="Rhodanese/Cell cycle control phosphatase"/>
    <property type="match status" value="4"/>
</dbReference>
<dbReference type="PROSITE" id="PS50206">
    <property type="entry name" value="RHODANESE_3"/>
    <property type="match status" value="4"/>
</dbReference>
<dbReference type="CDD" id="cd00158">
    <property type="entry name" value="RHOD"/>
    <property type="match status" value="2"/>
</dbReference>
<dbReference type="AlphaFoldDB" id="A0A132PLC8"/>
<organism evidence="2 3">
    <name type="scientific">Mycolicibacterium wolinskyi</name>
    <dbReference type="NCBI Taxonomy" id="59750"/>
    <lineage>
        <taxon>Bacteria</taxon>
        <taxon>Bacillati</taxon>
        <taxon>Actinomycetota</taxon>
        <taxon>Actinomycetes</taxon>
        <taxon>Mycobacteriales</taxon>
        <taxon>Mycobacteriaceae</taxon>
        <taxon>Mycolicibacterium</taxon>
    </lineage>
</organism>
<dbReference type="SMART" id="SM00450">
    <property type="entry name" value="RHOD"/>
    <property type="match status" value="3"/>
</dbReference>
<reference evidence="2 3" key="1">
    <citation type="submission" date="2015-07" db="EMBL/GenBank/DDBJ databases">
        <title>A draft genome sequence of Mycobacterium wolinskyi.</title>
        <authorList>
            <person name="de Man T.J."/>
            <person name="Perry K.A."/>
            <person name="Coulliette A.D."/>
            <person name="Jensen B."/>
            <person name="Toney N.C."/>
            <person name="Limbago B.M."/>
            <person name="Noble-Wang J."/>
        </authorList>
    </citation>
    <scope>NUCLEOTIDE SEQUENCE [LARGE SCALE GENOMIC DNA]</scope>
    <source>
        <strain evidence="2 3">CDC_01</strain>
    </source>
</reference>
<feature type="domain" description="Rhodanese" evidence="1">
    <location>
        <begin position="273"/>
        <end position="338"/>
    </location>
</feature>
<dbReference type="Pfam" id="PF00581">
    <property type="entry name" value="Rhodanese"/>
    <property type="match status" value="3"/>
</dbReference>
<keyword evidence="2" id="KW-0808">Transferase</keyword>
<evidence type="ECO:0000313" key="2">
    <source>
        <dbReference type="EMBL" id="KWX23149.1"/>
    </source>
</evidence>
<dbReference type="PATRIC" id="fig|59750.3.peg.709"/>
<feature type="domain" description="Rhodanese" evidence="1">
    <location>
        <begin position="378"/>
        <end position="460"/>
    </location>
</feature>
<evidence type="ECO:0000259" key="1">
    <source>
        <dbReference type="PROSITE" id="PS50206"/>
    </source>
</evidence>
<dbReference type="InterPro" id="IPR036873">
    <property type="entry name" value="Rhodanese-like_dom_sf"/>
</dbReference>
<sequence>MPITAHHLLDLLTKRDREITILDLRTPLDRSNGHIAISAGLPFHDLEQRITALVPRPDTLIVLAGRPEVDERGAELLKRLGYRNVEVLENGVDGWKSAGGRIYTGTNVRSKTLGEWIERKYATPTIDSDTLQQWRQAGEDVIVLDSRPATEYLHHHIPGGYNTGGGAEIAYRGTQLVNNPQTKVVINCAGRTRGIVGAQSLINTGIPNPVFSLHNGTPAWEKSGRALAFGAESDIPAPESVTPERAQWAADTLAKARAQILTVAEVAHHLDDTTATTYLLDVRTPGEFAEQHFAAAISAPGGQLVQGTDEFIAVRGARVVLIDTPDFVRAANTAQWLRFLHDGPLAVVAYRPDEDVLPGNRFQIPLPDVARISWSDVRQQPVRLVDLRDSTRYDAGHLPGSIHARREHLDDIIADADGARVVLIGDADYAAEHVAATLPSAVSVLEGGIEAAADALTTADPEYAGAIVDRTGPPDFGPERASWYEAYFAWELSLLRDSDGDPFFDFDSVDDR</sequence>
<dbReference type="InterPro" id="IPR001763">
    <property type="entry name" value="Rhodanese-like_dom"/>
</dbReference>
<dbReference type="Gene3D" id="3.40.250.10">
    <property type="entry name" value="Rhodanese-like domain"/>
    <property type="match status" value="4"/>
</dbReference>